<dbReference type="Proteomes" id="UP000237968">
    <property type="component" value="Unassembled WGS sequence"/>
</dbReference>
<dbReference type="PANTHER" id="PTHR12697:SF5">
    <property type="entry name" value="DEOXYHYPUSINE HYDROXYLASE"/>
    <property type="match status" value="1"/>
</dbReference>
<evidence type="ECO:0000313" key="1">
    <source>
        <dbReference type="EMBL" id="PRQ04008.1"/>
    </source>
</evidence>
<dbReference type="AlphaFoldDB" id="A0A2S9YFX8"/>
<gene>
    <name evidence="1" type="ORF">ENSA5_11910</name>
</gene>
<dbReference type="OrthoDB" id="9812352at2"/>
<comment type="caution">
    <text evidence="1">The sequence shown here is derived from an EMBL/GenBank/DDBJ whole genome shotgun (WGS) entry which is preliminary data.</text>
</comment>
<dbReference type="Gene3D" id="1.25.10.10">
    <property type="entry name" value="Leucine-rich Repeat Variant"/>
    <property type="match status" value="2"/>
</dbReference>
<dbReference type="EMBL" id="PVNK01000066">
    <property type="protein sequence ID" value="PRQ04008.1"/>
    <property type="molecule type" value="Genomic_DNA"/>
</dbReference>
<proteinExistence type="predicted"/>
<dbReference type="InterPro" id="IPR016024">
    <property type="entry name" value="ARM-type_fold"/>
</dbReference>
<reference evidence="1 2" key="1">
    <citation type="submission" date="2018-03" db="EMBL/GenBank/DDBJ databases">
        <title>Draft Genome Sequences of the Obligatory Marine Myxobacteria Enhygromyxa salina SWB005.</title>
        <authorList>
            <person name="Poehlein A."/>
            <person name="Moghaddam J.A."/>
            <person name="Harms H."/>
            <person name="Alanjari M."/>
            <person name="Koenig G.M."/>
            <person name="Daniel R."/>
            <person name="Schaeberle T.F."/>
        </authorList>
    </citation>
    <scope>NUCLEOTIDE SEQUENCE [LARGE SCALE GENOMIC DNA]</scope>
    <source>
        <strain evidence="1 2">SWB005</strain>
    </source>
</reference>
<accession>A0A2S9YFX8</accession>
<dbReference type="InterPro" id="IPR004155">
    <property type="entry name" value="PBS_lyase_HEAT"/>
</dbReference>
<dbReference type="GO" id="GO:0016491">
    <property type="term" value="F:oxidoreductase activity"/>
    <property type="evidence" value="ECO:0007669"/>
    <property type="project" value="TreeGrafter"/>
</dbReference>
<dbReference type="Pfam" id="PF13646">
    <property type="entry name" value="HEAT_2"/>
    <property type="match status" value="2"/>
</dbReference>
<keyword evidence="2" id="KW-1185">Reference proteome</keyword>
<protein>
    <submittedName>
        <fullName evidence="1">Putative phycocyanin operon protein Z</fullName>
    </submittedName>
</protein>
<dbReference type="InterPro" id="IPR011989">
    <property type="entry name" value="ARM-like"/>
</dbReference>
<dbReference type="SMART" id="SM00567">
    <property type="entry name" value="EZ_HEAT"/>
    <property type="match status" value="5"/>
</dbReference>
<dbReference type="SUPFAM" id="SSF48371">
    <property type="entry name" value="ARM repeat"/>
    <property type="match status" value="1"/>
</dbReference>
<name>A0A2S9YFX8_9BACT</name>
<organism evidence="1 2">
    <name type="scientific">Enhygromyxa salina</name>
    <dbReference type="NCBI Taxonomy" id="215803"/>
    <lineage>
        <taxon>Bacteria</taxon>
        <taxon>Pseudomonadati</taxon>
        <taxon>Myxococcota</taxon>
        <taxon>Polyangia</taxon>
        <taxon>Nannocystales</taxon>
        <taxon>Nannocystaceae</taxon>
        <taxon>Enhygromyxa</taxon>
    </lineage>
</organism>
<dbReference type="PANTHER" id="PTHR12697">
    <property type="entry name" value="PBS LYASE HEAT-LIKE PROTEIN"/>
    <property type="match status" value="1"/>
</dbReference>
<sequence>MSKPTSFTKRLDLLVTHFDGYSAADVVKSVERLKTAGVVSEETLMELLMQPTVPVSLRLDACWLLPRIGLEGAECTLITLLSDEEPRVRAEAAMSLGLLSNDTVVDSLLSRLKTDPELQVRLAVVHSLGTLSHTKSAHCLQALISNPEEDATVRADATEALAHVDADGVIDALLSALQDPSPTVRFSAAYALGEQGDPVALPALRVIADTDVASTEFGDVAARAAEAIEDINNRQLLDDVD</sequence>
<evidence type="ECO:0000313" key="2">
    <source>
        <dbReference type="Proteomes" id="UP000237968"/>
    </source>
</evidence>